<dbReference type="GeneID" id="2979006"/>
<name>Q677Q4_9VIRU</name>
<accession>Q677Q4</accession>
<dbReference type="RefSeq" id="YP_073714.1">
    <property type="nucleotide sequence ID" value="NC_005902.1"/>
</dbReference>
<dbReference type="EMBL" id="AY380826">
    <property type="protein sequence ID" value="AAU11053.1"/>
    <property type="molecule type" value="Genomic_DNA"/>
</dbReference>
<sequence length="89" mass="10227">MFAMFTCISLNPLTSKVSLTQSIINDVKLKGKHLLILKLYIHLFVYGLCVKGLMQYSNPKQEMNISLCCYRLIHFNPLTSKMSLTIVWS</sequence>
<keyword evidence="2" id="KW-1185">Reference proteome</keyword>
<evidence type="ECO:0000313" key="2">
    <source>
        <dbReference type="Proteomes" id="UP000106699"/>
    </source>
</evidence>
<proteinExistence type="predicted"/>
<dbReference type="KEGG" id="vg:2979006"/>
<dbReference type="Proteomes" id="UP000106699">
    <property type="component" value="Segment"/>
</dbReference>
<evidence type="ECO:0000313" key="1">
    <source>
        <dbReference type="EMBL" id="AAU11053.1"/>
    </source>
</evidence>
<protein>
    <submittedName>
        <fullName evidence="1">Uncharacterized protein</fullName>
    </submittedName>
</protein>
<organism evidence="1 2">
    <name type="scientific">lymphocystis disease virus-China</name>
    <dbReference type="NCBI Taxonomy" id="256729"/>
    <lineage>
        <taxon>Viruses</taxon>
        <taxon>Varidnaviria</taxon>
        <taxon>Bamfordvirae</taxon>
        <taxon>Nucleocytoviricota</taxon>
        <taxon>Megaviricetes</taxon>
        <taxon>Pimascovirales</taxon>
        <taxon>Pimascovirales incertae sedis</taxon>
        <taxon>Iridoviridae</taxon>
        <taxon>Alphairidovirinae</taxon>
        <taxon>Lymphocystivirus</taxon>
        <taxon>Lymphocystivirus paralichthys1</taxon>
        <taxon>Lymphocystis disease virus 2</taxon>
    </lineage>
</organism>
<reference evidence="1 2" key="1">
    <citation type="journal article" date="2004" name="J. Virol.">
        <title>Complete genome sequence of lymphocystis disease virus isolated from China.</title>
        <authorList>
            <person name="Zhang Q.Y."/>
            <person name="Xiao F."/>
            <person name="Xie J."/>
            <person name="Li Z.Q."/>
            <person name="Gui J.F."/>
        </authorList>
    </citation>
    <scope>NUCLEOTIDE SEQUENCE [LARGE SCALE GENOMIC DNA]</scope>
</reference>